<dbReference type="OrthoDB" id="9797519at2"/>
<name>A0A562S203_9BACT</name>
<dbReference type="NCBIfam" id="TIGR00253">
    <property type="entry name" value="RNA_bind_YhbY"/>
    <property type="match status" value="1"/>
</dbReference>
<evidence type="ECO:0000313" key="4">
    <source>
        <dbReference type="EMBL" id="TWI75339.1"/>
    </source>
</evidence>
<dbReference type="InterPro" id="IPR017924">
    <property type="entry name" value="RNA-binding_YhbY"/>
</dbReference>
<dbReference type="InterPro" id="IPR035920">
    <property type="entry name" value="YhbY-like_sf"/>
</dbReference>
<keyword evidence="5" id="KW-1185">Reference proteome</keyword>
<evidence type="ECO:0000259" key="3">
    <source>
        <dbReference type="PROSITE" id="PS51295"/>
    </source>
</evidence>
<dbReference type="InterPro" id="IPR001890">
    <property type="entry name" value="RNA-binding_CRM"/>
</dbReference>
<reference evidence="4 5" key="1">
    <citation type="submission" date="2019-07" db="EMBL/GenBank/DDBJ databases">
        <title>Genome sequencing of 100 strains of the haloalkaliphilic chemolithoautotrophic sulfur-oxidizing bacterium Thioalkalivibrio.</title>
        <authorList>
            <person name="Muyzer G."/>
        </authorList>
    </citation>
    <scope>NUCLEOTIDE SEQUENCE [LARGE SCALE GENOMIC DNA]</scope>
    <source>
        <strain evidence="4 5">ASO4-4</strain>
    </source>
</reference>
<dbReference type="EMBL" id="VLLC01000004">
    <property type="protein sequence ID" value="TWI75339.1"/>
    <property type="molecule type" value="Genomic_DNA"/>
</dbReference>
<evidence type="ECO:0000313" key="5">
    <source>
        <dbReference type="Proteomes" id="UP000318307"/>
    </source>
</evidence>
<dbReference type="SMART" id="SM01103">
    <property type="entry name" value="CRS1_YhbY"/>
    <property type="match status" value="1"/>
</dbReference>
<proteinExistence type="predicted"/>
<dbReference type="GO" id="GO:0003723">
    <property type="term" value="F:RNA binding"/>
    <property type="evidence" value="ECO:0007669"/>
    <property type="project" value="UniProtKB-UniRule"/>
</dbReference>
<dbReference type="AlphaFoldDB" id="A0A562S203"/>
<dbReference type="Gene3D" id="3.30.110.60">
    <property type="entry name" value="YhbY-like"/>
    <property type="match status" value="1"/>
</dbReference>
<dbReference type="Pfam" id="PF01985">
    <property type="entry name" value="CRS1_YhbY"/>
    <property type="match status" value="1"/>
</dbReference>
<comment type="caution">
    <text evidence="4">The sequence shown here is derived from an EMBL/GenBank/DDBJ whole genome shotgun (WGS) entry which is preliminary data.</text>
</comment>
<keyword evidence="1 2" id="KW-0694">RNA-binding</keyword>
<dbReference type="RefSeq" id="WP_144682552.1">
    <property type="nucleotide sequence ID" value="NZ_VLLC01000004.1"/>
</dbReference>
<sequence length="110" mass="12347">MTELKGFQKQYLKGLAHSMKPVVIIGQHGVTPPLLASIEEALHAHELIKVRFNDFKEKEVKDTLTLEIVEKSKAVLVSSVGHTITLYRPCKITEKRKIRIPKNPVKAPPA</sequence>
<accession>A0A562S203</accession>
<organism evidence="4 5">
    <name type="scientific">Desulfobotulus alkaliphilus</name>
    <dbReference type="NCBI Taxonomy" id="622671"/>
    <lineage>
        <taxon>Bacteria</taxon>
        <taxon>Pseudomonadati</taxon>
        <taxon>Thermodesulfobacteriota</taxon>
        <taxon>Desulfobacteria</taxon>
        <taxon>Desulfobacterales</taxon>
        <taxon>Desulfobacteraceae</taxon>
        <taxon>Desulfobotulus</taxon>
    </lineage>
</organism>
<dbReference type="Proteomes" id="UP000318307">
    <property type="component" value="Unassembled WGS sequence"/>
</dbReference>
<dbReference type="PROSITE" id="PS51295">
    <property type="entry name" value="CRM"/>
    <property type="match status" value="1"/>
</dbReference>
<feature type="domain" description="CRM" evidence="3">
    <location>
        <begin position="2"/>
        <end position="99"/>
    </location>
</feature>
<protein>
    <submittedName>
        <fullName evidence="4">RNA-binding protein</fullName>
    </submittedName>
</protein>
<dbReference type="PANTHER" id="PTHR40065:SF3">
    <property type="entry name" value="RNA-BINDING PROTEIN YHBY"/>
    <property type="match status" value="1"/>
</dbReference>
<evidence type="ECO:0000256" key="1">
    <source>
        <dbReference type="ARBA" id="ARBA00022884"/>
    </source>
</evidence>
<dbReference type="InterPro" id="IPR051925">
    <property type="entry name" value="RNA-binding_domain"/>
</dbReference>
<evidence type="ECO:0000256" key="2">
    <source>
        <dbReference type="PROSITE-ProRule" id="PRU00626"/>
    </source>
</evidence>
<gene>
    <name evidence="4" type="ORF">LZ24_00790</name>
</gene>
<dbReference type="SUPFAM" id="SSF75471">
    <property type="entry name" value="YhbY-like"/>
    <property type="match status" value="1"/>
</dbReference>
<dbReference type="PANTHER" id="PTHR40065">
    <property type="entry name" value="RNA-BINDING PROTEIN YHBY"/>
    <property type="match status" value="1"/>
</dbReference>